<dbReference type="UniPathway" id="UPA00251">
    <property type="reaction ID" value="UER00324"/>
</dbReference>
<comment type="function">
    <text evidence="7">Catalyzes the 6-electron oxidation of protoporphyrinogen IX to form protoporphyrin IX; under anaerobic conditions uses menaquinone as an electron acceptor, under aerobic conditions uses ubiquinone as an electron acceptor.</text>
</comment>
<dbReference type="NCBIfam" id="NF008316">
    <property type="entry name" value="PRK11104.1"/>
    <property type="match status" value="1"/>
</dbReference>
<sequence length="179" mass="20717">MPPQTIIIYSSVDGQTKKICEYVQSLLSEFKEEVKLLSIEDFIQEELSLDVFSKIILASSIRYGKHNQEITALIHQEHQILQTKTAAFISVNLVARKKEKSSYNTNPYVIKFLQTIPWKPTVTAVFAGQLNYKIYSFWDKLLIRLIMKLTKGPTDPNTDIEYTDWEAVDAFAKKWHSLK</sequence>
<keyword evidence="6 7" id="KW-0627">Porphyrin biosynthesis</keyword>
<dbReference type="EMBL" id="BMYF01000015">
    <property type="protein sequence ID" value="GHB42822.1"/>
    <property type="molecule type" value="Genomic_DNA"/>
</dbReference>
<comment type="subcellular location">
    <subcellularLocation>
        <location evidence="7">Cell membrane</location>
        <topology evidence="7">Peripheral membrane protein</topology>
    </subcellularLocation>
</comment>
<keyword evidence="10" id="KW-1185">Reference proteome</keyword>
<evidence type="ECO:0000256" key="5">
    <source>
        <dbReference type="ARBA" id="ARBA00023136"/>
    </source>
</evidence>
<dbReference type="PANTHER" id="PTHR38030">
    <property type="entry name" value="PROTOPORPHYRINOGEN IX DEHYDROGENASE [MENAQUINONE]"/>
    <property type="match status" value="1"/>
</dbReference>
<keyword evidence="3 7" id="KW-0547">Nucleotide-binding</keyword>
<dbReference type="GO" id="GO:0004729">
    <property type="term" value="F:oxygen-dependent protoporphyrinogen oxidase activity"/>
    <property type="evidence" value="ECO:0007669"/>
    <property type="project" value="InterPro"/>
</dbReference>
<dbReference type="Pfam" id="PF12724">
    <property type="entry name" value="Flavodoxin_5"/>
    <property type="match status" value="1"/>
</dbReference>
<evidence type="ECO:0000256" key="3">
    <source>
        <dbReference type="ARBA" id="ARBA00022741"/>
    </source>
</evidence>
<keyword evidence="2 7" id="KW-0288">FMN</keyword>
<comment type="catalytic activity">
    <reaction evidence="7">
        <text>protoporphyrinogen IX + 3 a menaquinone = protoporphyrin IX + 3 a menaquinol</text>
        <dbReference type="Rhea" id="RHEA:27409"/>
        <dbReference type="Rhea" id="RHEA-COMP:9537"/>
        <dbReference type="Rhea" id="RHEA-COMP:9539"/>
        <dbReference type="ChEBI" id="CHEBI:16374"/>
        <dbReference type="ChEBI" id="CHEBI:18151"/>
        <dbReference type="ChEBI" id="CHEBI:57306"/>
        <dbReference type="ChEBI" id="CHEBI:57307"/>
        <dbReference type="EC" id="1.3.5.3"/>
    </reaction>
</comment>
<protein>
    <recommendedName>
        <fullName evidence="7">Protoporphyrinogen IX dehydrogenase [quinone]</fullName>
        <ecNumber evidence="7">1.3.5.3</ecNumber>
    </recommendedName>
    <alternativeName>
        <fullName evidence="7">Protoporphyrinogen IX dehydrogenase [menaquinone]</fullName>
    </alternativeName>
    <alternativeName>
        <fullName evidence="7">Protoporphyrinogen IX dehydrogenase [ubiquinone]</fullName>
    </alternativeName>
    <alternativeName>
        <fullName evidence="7">Protoporphyrinogen oxidase</fullName>
        <shortName evidence="7">PPO</shortName>
    </alternativeName>
</protein>
<evidence type="ECO:0000313" key="9">
    <source>
        <dbReference type="EMBL" id="GHB42822.1"/>
    </source>
</evidence>
<dbReference type="SUPFAM" id="SSF52218">
    <property type="entry name" value="Flavoproteins"/>
    <property type="match status" value="1"/>
</dbReference>
<organism evidence="9 10">
    <name type="scientific">Mongoliitalea lutea</name>
    <dbReference type="NCBI Taxonomy" id="849756"/>
    <lineage>
        <taxon>Bacteria</taxon>
        <taxon>Pseudomonadati</taxon>
        <taxon>Bacteroidota</taxon>
        <taxon>Cytophagia</taxon>
        <taxon>Cytophagales</taxon>
        <taxon>Cyclobacteriaceae</taxon>
        <taxon>Mongoliitalea</taxon>
    </lineage>
</organism>
<reference evidence="9" key="1">
    <citation type="journal article" date="2014" name="Int. J. Syst. Evol. Microbiol.">
        <title>Complete genome sequence of Corynebacterium casei LMG S-19264T (=DSM 44701T), isolated from a smear-ripened cheese.</title>
        <authorList>
            <consortium name="US DOE Joint Genome Institute (JGI-PGF)"/>
            <person name="Walter F."/>
            <person name="Albersmeier A."/>
            <person name="Kalinowski J."/>
            <person name="Ruckert C."/>
        </authorList>
    </citation>
    <scope>NUCLEOTIDE SEQUENCE</scope>
    <source>
        <strain evidence="9">KCTC 23224</strain>
    </source>
</reference>
<keyword evidence="5" id="KW-0472">Membrane</keyword>
<dbReference type="Proteomes" id="UP000642809">
    <property type="component" value="Unassembled WGS sequence"/>
</dbReference>
<dbReference type="Gene3D" id="3.40.50.360">
    <property type="match status" value="1"/>
</dbReference>
<comment type="similarity">
    <text evidence="7">Belongs to the HemG family.</text>
</comment>
<evidence type="ECO:0000256" key="4">
    <source>
        <dbReference type="ARBA" id="ARBA00023002"/>
    </source>
</evidence>
<dbReference type="InterPro" id="IPR029039">
    <property type="entry name" value="Flavoprotein-like_sf"/>
</dbReference>
<dbReference type="AlphaFoldDB" id="A0A8J3CZS7"/>
<accession>A0A8J3CZS7</accession>
<gene>
    <name evidence="7 9" type="primary">hemG</name>
    <name evidence="9" type="ORF">GCM10008106_24850</name>
</gene>
<comment type="pathway">
    <text evidence="7">Porphyrin-containing compound metabolism; protoporphyrin-IX biosynthesis; protoporphyrin-IX from protoporphyrinogen-IX: step 1/1.</text>
</comment>
<comment type="catalytic activity">
    <reaction evidence="7">
        <text>protoporphyrinogen IX + 3 a ubiquinone = protoporphyrin IX + 3 a ubiquinol</text>
        <dbReference type="Rhea" id="RHEA:63936"/>
        <dbReference type="Rhea" id="RHEA-COMP:9565"/>
        <dbReference type="Rhea" id="RHEA-COMP:9566"/>
        <dbReference type="ChEBI" id="CHEBI:16389"/>
        <dbReference type="ChEBI" id="CHEBI:17976"/>
        <dbReference type="ChEBI" id="CHEBI:57306"/>
        <dbReference type="ChEBI" id="CHEBI:57307"/>
    </reaction>
</comment>
<dbReference type="GO" id="GO:0006782">
    <property type="term" value="P:protoporphyrinogen IX biosynthetic process"/>
    <property type="evidence" value="ECO:0007669"/>
    <property type="project" value="UniProtKB-UniRule"/>
</dbReference>
<evidence type="ECO:0000313" key="10">
    <source>
        <dbReference type="Proteomes" id="UP000642809"/>
    </source>
</evidence>
<evidence type="ECO:0000256" key="2">
    <source>
        <dbReference type="ARBA" id="ARBA00022643"/>
    </source>
</evidence>
<dbReference type="InterPro" id="IPR044264">
    <property type="entry name" value="HemG"/>
</dbReference>
<comment type="cofactor">
    <cofactor evidence="7">
        <name>FMN</name>
        <dbReference type="ChEBI" id="CHEBI:58210"/>
    </cofactor>
    <text evidence="7">Binds 1 FMN non-covalently per subunit.</text>
</comment>
<reference evidence="9" key="2">
    <citation type="submission" date="2020-09" db="EMBL/GenBank/DDBJ databases">
        <authorList>
            <person name="Sun Q."/>
            <person name="Kim S."/>
        </authorList>
    </citation>
    <scope>NUCLEOTIDE SEQUENCE</scope>
    <source>
        <strain evidence="9">KCTC 23224</strain>
    </source>
</reference>
<keyword evidence="4 7" id="KW-0560">Oxidoreductase</keyword>
<feature type="domain" description="Flavodoxin" evidence="8">
    <location>
        <begin position="6"/>
        <end position="156"/>
    </location>
</feature>
<dbReference type="RefSeq" id="WP_189582996.1">
    <property type="nucleotide sequence ID" value="NZ_BMYF01000015.1"/>
</dbReference>
<dbReference type="InterPro" id="IPR026816">
    <property type="entry name" value="Flavodoxin_dom"/>
</dbReference>
<dbReference type="GO" id="GO:0010181">
    <property type="term" value="F:FMN binding"/>
    <property type="evidence" value="ECO:0007669"/>
    <property type="project" value="UniProtKB-UniRule"/>
</dbReference>
<evidence type="ECO:0000256" key="6">
    <source>
        <dbReference type="ARBA" id="ARBA00023244"/>
    </source>
</evidence>
<keyword evidence="7" id="KW-1003">Cell membrane</keyword>
<comment type="catalytic activity">
    <reaction evidence="7">
        <text>protoporphyrinogen IX + 3 a quinone = protoporphyrin IX + 3 a quinol</text>
        <dbReference type="Rhea" id="RHEA:65032"/>
        <dbReference type="ChEBI" id="CHEBI:24646"/>
        <dbReference type="ChEBI" id="CHEBI:57306"/>
        <dbReference type="ChEBI" id="CHEBI:57307"/>
        <dbReference type="ChEBI" id="CHEBI:132124"/>
        <dbReference type="EC" id="1.3.5.3"/>
    </reaction>
</comment>
<dbReference type="PANTHER" id="PTHR38030:SF2">
    <property type="entry name" value="PROTOPORPHYRINOGEN IX DEHYDROGENASE [QUINONE]"/>
    <property type="match status" value="1"/>
</dbReference>
<dbReference type="GO" id="GO:0070819">
    <property type="term" value="F:menaquinone-dependent protoporphyrinogen oxidase activity"/>
    <property type="evidence" value="ECO:0007669"/>
    <property type="project" value="UniProtKB-UniRule"/>
</dbReference>
<dbReference type="InterPro" id="IPR052200">
    <property type="entry name" value="Protoporphyrinogen_IX_DH"/>
</dbReference>
<keyword evidence="1 7" id="KW-0285">Flavoprotein</keyword>
<dbReference type="GO" id="GO:0005886">
    <property type="term" value="C:plasma membrane"/>
    <property type="evidence" value="ECO:0007669"/>
    <property type="project" value="UniProtKB-SubCell"/>
</dbReference>
<evidence type="ECO:0000259" key="8">
    <source>
        <dbReference type="Pfam" id="PF12724"/>
    </source>
</evidence>
<proteinExistence type="inferred from homology"/>
<dbReference type="HAMAP" id="MF_00853">
    <property type="entry name" value="HemG"/>
    <property type="match status" value="1"/>
</dbReference>
<evidence type="ECO:0000256" key="1">
    <source>
        <dbReference type="ARBA" id="ARBA00022630"/>
    </source>
</evidence>
<dbReference type="EC" id="1.3.5.3" evidence="7"/>
<name>A0A8J3CZS7_9BACT</name>
<comment type="caution">
    <text evidence="9">The sequence shown here is derived from an EMBL/GenBank/DDBJ whole genome shotgun (WGS) entry which is preliminary data.</text>
</comment>
<evidence type="ECO:0000256" key="7">
    <source>
        <dbReference type="HAMAP-Rule" id="MF_00853"/>
    </source>
</evidence>